<evidence type="ECO:0000313" key="3">
    <source>
        <dbReference type="EMBL" id="QHT12947.1"/>
    </source>
</evidence>
<evidence type="ECO:0000256" key="1">
    <source>
        <dbReference type="SAM" id="Coils"/>
    </source>
</evidence>
<proteinExistence type="predicted"/>
<feature type="coiled-coil region" evidence="1">
    <location>
        <begin position="89"/>
        <end position="142"/>
    </location>
</feature>
<keyword evidence="2" id="KW-0812">Transmembrane</keyword>
<dbReference type="AlphaFoldDB" id="A0A6C0D8V4"/>
<keyword evidence="1" id="KW-0175">Coiled coil</keyword>
<keyword evidence="2" id="KW-0472">Membrane</keyword>
<feature type="transmembrane region" description="Helical" evidence="2">
    <location>
        <begin position="30"/>
        <end position="48"/>
    </location>
</feature>
<dbReference type="EMBL" id="MN739553">
    <property type="protein sequence ID" value="QHT12947.1"/>
    <property type="molecule type" value="Genomic_DNA"/>
</dbReference>
<evidence type="ECO:0000256" key="2">
    <source>
        <dbReference type="SAM" id="Phobius"/>
    </source>
</evidence>
<organism evidence="3">
    <name type="scientific">viral metagenome</name>
    <dbReference type="NCBI Taxonomy" id="1070528"/>
    <lineage>
        <taxon>unclassified sequences</taxon>
        <taxon>metagenomes</taxon>
        <taxon>organismal metagenomes</taxon>
    </lineage>
</organism>
<reference evidence="3" key="1">
    <citation type="journal article" date="2020" name="Nature">
        <title>Giant virus diversity and host interactions through global metagenomics.</title>
        <authorList>
            <person name="Schulz F."/>
            <person name="Roux S."/>
            <person name="Paez-Espino D."/>
            <person name="Jungbluth S."/>
            <person name="Walsh D.A."/>
            <person name="Denef V.J."/>
            <person name="McMahon K.D."/>
            <person name="Konstantinidis K.T."/>
            <person name="Eloe-Fadrosh E.A."/>
            <person name="Kyrpides N.C."/>
            <person name="Woyke T."/>
        </authorList>
    </citation>
    <scope>NUCLEOTIDE SEQUENCE</scope>
    <source>
        <strain evidence="3">GVMAG-M-3300023174-130</strain>
    </source>
</reference>
<protein>
    <submittedName>
        <fullName evidence="3">Uncharacterized protein</fullName>
    </submittedName>
</protein>
<feature type="coiled-coil region" evidence="1">
    <location>
        <begin position="332"/>
        <end position="372"/>
    </location>
</feature>
<accession>A0A6C0D8V4</accession>
<feature type="coiled-coil region" evidence="1">
    <location>
        <begin position="218"/>
        <end position="252"/>
    </location>
</feature>
<name>A0A6C0D8V4_9ZZZZ</name>
<keyword evidence="2" id="KW-1133">Transmembrane helix</keyword>
<sequence>MNEYMKIVENQDYKIQQQHSNNKNDVETPFFVQIILLFMFISFLQQVFDKDNILPRYLEHKYKPVFLYYYNYYLNEAKNFIKYNFDYEYDNEEDKEENEIENEEEQEQTPMKIYDDKYLEEFNKMENEIVFTEKELQMEIEQRLIIKNKLEDNLKLKQHDLENKIHYFENRQTELIENKNDDIYKDYADEYELTDDYELSDENEFDDEEIKKIMDLNLQNSKKREEIKQKVLKNLELELFKCIEEYELLKTKTIDETDDDINKMAKDFVMNERLDNLKNSILIENTPLGNVIMFYNNSRNSFEYYSDSVIPYRYLEVIGRKYVVTYKCKTLYIDMVKEIEEAEKRLAEKKLKEQELEEKKKEENSLDKLDKDVCFDKDKDKTKEKRNVFAKLKTYNKDISIKAAAVPLDRPAPVKQTDIKEEKVIKERANRYSYEGKIANFNFLKKIDRKIVDKRYAISFSEFKKMQKK</sequence>